<reference evidence="3" key="1">
    <citation type="submission" date="2022-12" db="EMBL/GenBank/DDBJ databases">
        <authorList>
            <person name="Petersen C."/>
        </authorList>
    </citation>
    <scope>NUCLEOTIDE SEQUENCE</scope>
    <source>
        <strain evidence="3">IBT 29677</strain>
    </source>
</reference>
<name>A0A9W9W421_9EURO</name>
<dbReference type="Proteomes" id="UP001147747">
    <property type="component" value="Unassembled WGS sequence"/>
</dbReference>
<organism evidence="3 4">
    <name type="scientific">Penicillium cosmopolitanum</name>
    <dbReference type="NCBI Taxonomy" id="1131564"/>
    <lineage>
        <taxon>Eukaryota</taxon>
        <taxon>Fungi</taxon>
        <taxon>Dikarya</taxon>
        <taxon>Ascomycota</taxon>
        <taxon>Pezizomycotina</taxon>
        <taxon>Eurotiomycetes</taxon>
        <taxon>Eurotiomycetidae</taxon>
        <taxon>Eurotiales</taxon>
        <taxon>Aspergillaceae</taxon>
        <taxon>Penicillium</taxon>
    </lineage>
</organism>
<evidence type="ECO:0000256" key="1">
    <source>
        <dbReference type="SAM" id="MobiDB-lite"/>
    </source>
</evidence>
<protein>
    <submittedName>
        <fullName evidence="3">Uncharacterized protein</fullName>
    </submittedName>
</protein>
<proteinExistence type="predicted"/>
<evidence type="ECO:0000313" key="3">
    <source>
        <dbReference type="EMBL" id="KAJ5398215.1"/>
    </source>
</evidence>
<comment type="caution">
    <text evidence="3">The sequence shown here is derived from an EMBL/GenBank/DDBJ whole genome shotgun (WGS) entry which is preliminary data.</text>
</comment>
<keyword evidence="4" id="KW-1185">Reference proteome</keyword>
<dbReference type="GeneID" id="81369945"/>
<evidence type="ECO:0000313" key="4">
    <source>
        <dbReference type="Proteomes" id="UP001147747"/>
    </source>
</evidence>
<dbReference type="AlphaFoldDB" id="A0A9W9W421"/>
<sequence length="110" mass="11941">MLLLQSLLLLAPFWSIFALATAIPLPVSDLLSEQKAIAAEQSQLSAPSSTIDITSVPSQSPEPEHKNPIRNGDPYGLSDFGIDPAHVTSEQMQALREAGMIRELDDDESR</sequence>
<reference evidence="3" key="2">
    <citation type="journal article" date="2023" name="IMA Fungus">
        <title>Comparative genomic study of the Penicillium genus elucidates a diverse pangenome and 15 lateral gene transfer events.</title>
        <authorList>
            <person name="Petersen C."/>
            <person name="Sorensen T."/>
            <person name="Nielsen M.R."/>
            <person name="Sondergaard T.E."/>
            <person name="Sorensen J.L."/>
            <person name="Fitzpatrick D.A."/>
            <person name="Frisvad J.C."/>
            <person name="Nielsen K.L."/>
        </authorList>
    </citation>
    <scope>NUCLEOTIDE SEQUENCE</scope>
    <source>
        <strain evidence="3">IBT 29677</strain>
    </source>
</reference>
<dbReference type="OrthoDB" id="4344119at2759"/>
<dbReference type="RefSeq" id="XP_056490267.1">
    <property type="nucleotide sequence ID" value="XM_056630965.1"/>
</dbReference>
<feature type="signal peptide" evidence="2">
    <location>
        <begin position="1"/>
        <end position="22"/>
    </location>
</feature>
<dbReference type="EMBL" id="JAPZBU010000006">
    <property type="protein sequence ID" value="KAJ5398215.1"/>
    <property type="molecule type" value="Genomic_DNA"/>
</dbReference>
<keyword evidence="2" id="KW-0732">Signal</keyword>
<accession>A0A9W9W421</accession>
<feature type="region of interest" description="Disordered" evidence="1">
    <location>
        <begin position="41"/>
        <end position="83"/>
    </location>
</feature>
<gene>
    <name evidence="3" type="ORF">N7509_006328</name>
</gene>
<evidence type="ECO:0000256" key="2">
    <source>
        <dbReference type="SAM" id="SignalP"/>
    </source>
</evidence>
<feature type="chain" id="PRO_5040826818" evidence="2">
    <location>
        <begin position="23"/>
        <end position="110"/>
    </location>
</feature>
<feature type="compositionally biased region" description="Polar residues" evidence="1">
    <location>
        <begin position="41"/>
        <end position="61"/>
    </location>
</feature>